<dbReference type="InterPro" id="IPR027417">
    <property type="entry name" value="P-loop_NTPase"/>
</dbReference>
<evidence type="ECO:0000256" key="1">
    <source>
        <dbReference type="ARBA" id="ARBA00004413"/>
    </source>
</evidence>
<evidence type="ECO:0000313" key="11">
    <source>
        <dbReference type="EMBL" id="GAA1841401.1"/>
    </source>
</evidence>
<keyword evidence="5 11" id="KW-0067">ATP-binding</keyword>
<keyword evidence="4" id="KW-0547">Nucleotide-binding</keyword>
<evidence type="ECO:0000313" key="12">
    <source>
        <dbReference type="Proteomes" id="UP001500449"/>
    </source>
</evidence>
<dbReference type="PROSITE" id="PS50893">
    <property type="entry name" value="ABC_TRANSPORTER_2"/>
    <property type="match status" value="1"/>
</dbReference>
<dbReference type="InterPro" id="IPR017871">
    <property type="entry name" value="ABC_transporter-like_CS"/>
</dbReference>
<comment type="caution">
    <text evidence="11">The sequence shown here is derived from an EMBL/GenBank/DDBJ whole genome shotgun (WGS) entry which is preliminary data.</text>
</comment>
<keyword evidence="7" id="KW-0472">Membrane</keyword>
<keyword evidence="2" id="KW-0813">Transport</keyword>
<keyword evidence="6" id="KW-1278">Translocase</keyword>
<evidence type="ECO:0000256" key="6">
    <source>
        <dbReference type="ARBA" id="ARBA00022967"/>
    </source>
</evidence>
<proteinExistence type="inferred from homology"/>
<evidence type="ECO:0000256" key="5">
    <source>
        <dbReference type="ARBA" id="ARBA00022840"/>
    </source>
</evidence>
<organism evidence="11 12">
    <name type="scientific">Pseudonocardia ailaonensis</name>
    <dbReference type="NCBI Taxonomy" id="367279"/>
    <lineage>
        <taxon>Bacteria</taxon>
        <taxon>Bacillati</taxon>
        <taxon>Actinomycetota</taxon>
        <taxon>Actinomycetes</taxon>
        <taxon>Pseudonocardiales</taxon>
        <taxon>Pseudonocardiaceae</taxon>
        <taxon>Pseudonocardia</taxon>
    </lineage>
</organism>
<keyword evidence="3" id="KW-1003">Cell membrane</keyword>
<name>A0ABN2MWV8_9PSEU</name>
<dbReference type="PANTHER" id="PTHR42711">
    <property type="entry name" value="ABC TRANSPORTER ATP-BINDING PROTEIN"/>
    <property type="match status" value="1"/>
</dbReference>
<evidence type="ECO:0000256" key="3">
    <source>
        <dbReference type="ARBA" id="ARBA00022475"/>
    </source>
</evidence>
<dbReference type="GO" id="GO:0005524">
    <property type="term" value="F:ATP binding"/>
    <property type="evidence" value="ECO:0007669"/>
    <property type="project" value="UniProtKB-KW"/>
</dbReference>
<keyword evidence="12" id="KW-1185">Reference proteome</keyword>
<dbReference type="EMBL" id="BAAAQK010000005">
    <property type="protein sequence ID" value="GAA1841401.1"/>
    <property type="molecule type" value="Genomic_DNA"/>
</dbReference>
<comment type="subcellular location">
    <subcellularLocation>
        <location evidence="1">Cell membrane</location>
        <topology evidence="1">Peripheral membrane protein</topology>
        <orientation evidence="1">Cytoplasmic side</orientation>
    </subcellularLocation>
</comment>
<evidence type="ECO:0000256" key="8">
    <source>
        <dbReference type="ARBA" id="ARBA00023251"/>
    </source>
</evidence>
<dbReference type="Proteomes" id="UP001500449">
    <property type="component" value="Unassembled WGS sequence"/>
</dbReference>
<gene>
    <name evidence="11" type="ORF">GCM10009836_20950</name>
</gene>
<evidence type="ECO:0000256" key="2">
    <source>
        <dbReference type="ARBA" id="ARBA00022448"/>
    </source>
</evidence>
<comment type="similarity">
    <text evidence="9">Belongs to the ABC transporter superfamily. Drug exporter-1 (DrugE1) (TC 3.A.1.105) family.</text>
</comment>
<dbReference type="PANTHER" id="PTHR42711:SF19">
    <property type="entry name" value="DOXORUBICIN RESISTANCE ATP-BINDING PROTEIN DRRA"/>
    <property type="match status" value="1"/>
</dbReference>
<accession>A0ABN2MWV8</accession>
<dbReference type="Gene3D" id="3.40.50.300">
    <property type="entry name" value="P-loop containing nucleotide triphosphate hydrolases"/>
    <property type="match status" value="1"/>
</dbReference>
<dbReference type="InterPro" id="IPR050763">
    <property type="entry name" value="ABC_transporter_ATP-binding"/>
</dbReference>
<dbReference type="Pfam" id="PF00005">
    <property type="entry name" value="ABC_tran"/>
    <property type="match status" value="1"/>
</dbReference>
<dbReference type="PROSITE" id="PS00211">
    <property type="entry name" value="ABC_TRANSPORTER_1"/>
    <property type="match status" value="1"/>
</dbReference>
<evidence type="ECO:0000256" key="4">
    <source>
        <dbReference type="ARBA" id="ARBA00022741"/>
    </source>
</evidence>
<dbReference type="InterPro" id="IPR003439">
    <property type="entry name" value="ABC_transporter-like_ATP-bd"/>
</dbReference>
<dbReference type="SUPFAM" id="SSF52540">
    <property type="entry name" value="P-loop containing nucleoside triphosphate hydrolases"/>
    <property type="match status" value="1"/>
</dbReference>
<sequence length="327" mass="34369">MAAGACSLGSMNDTVIRVEGLVKTFGSTTALAGIDLAVRRGSVLGLLGPNGSGKTTTVRILATLLRPDGGKAEVLGHDVVSDASSVRGLIGLTGQYAAVDDALTGIENLRLIARLLDLSRRDAKARADELIERFGLAEAASRRVKTYSGGMRRRLDLAASLVGRPEVLFLDEPTTGLDPRHRNEVWEQVRELAAEGTTVLLTTQYLEEADQLAEDLTVLDHGRIIASGTPASLKAEIGGQLLHVRPLHRTDVAAVATLLTQFTAEAPAIDPTGELTVAGDPLLLNGLGNGLVEAGIPVAELGLRLPSLDDVFLTLTGRPAEEEEVAA</sequence>
<dbReference type="NCBIfam" id="TIGR01188">
    <property type="entry name" value="drrA"/>
    <property type="match status" value="1"/>
</dbReference>
<evidence type="ECO:0000256" key="9">
    <source>
        <dbReference type="ARBA" id="ARBA00049985"/>
    </source>
</evidence>
<dbReference type="InterPro" id="IPR005894">
    <property type="entry name" value="DrrA"/>
</dbReference>
<feature type="domain" description="ABC transporter" evidence="10">
    <location>
        <begin position="16"/>
        <end position="246"/>
    </location>
</feature>
<reference evidence="11 12" key="1">
    <citation type="journal article" date="2019" name="Int. J. Syst. Evol. Microbiol.">
        <title>The Global Catalogue of Microorganisms (GCM) 10K type strain sequencing project: providing services to taxonomists for standard genome sequencing and annotation.</title>
        <authorList>
            <consortium name="The Broad Institute Genomics Platform"/>
            <consortium name="The Broad Institute Genome Sequencing Center for Infectious Disease"/>
            <person name="Wu L."/>
            <person name="Ma J."/>
        </authorList>
    </citation>
    <scope>NUCLEOTIDE SEQUENCE [LARGE SCALE GENOMIC DNA]</scope>
    <source>
        <strain evidence="11 12">JCM 16009</strain>
    </source>
</reference>
<evidence type="ECO:0000259" key="10">
    <source>
        <dbReference type="PROSITE" id="PS50893"/>
    </source>
</evidence>
<dbReference type="SMART" id="SM00382">
    <property type="entry name" value="AAA"/>
    <property type="match status" value="1"/>
</dbReference>
<protein>
    <submittedName>
        <fullName evidence="11">Daunorubicin resistance protein DrrA family ABC transporter ATP-binding protein</fullName>
    </submittedName>
</protein>
<keyword evidence="8" id="KW-0046">Antibiotic resistance</keyword>
<dbReference type="InterPro" id="IPR003593">
    <property type="entry name" value="AAA+_ATPase"/>
</dbReference>
<evidence type="ECO:0000256" key="7">
    <source>
        <dbReference type="ARBA" id="ARBA00023136"/>
    </source>
</evidence>